<dbReference type="InterPro" id="IPR001434">
    <property type="entry name" value="OmcB-like_DUF11"/>
</dbReference>
<dbReference type="EMBL" id="JBEPSH010000007">
    <property type="protein sequence ID" value="MET4578755.1"/>
    <property type="molecule type" value="Genomic_DNA"/>
</dbReference>
<dbReference type="RefSeq" id="WP_354446246.1">
    <property type="nucleotide sequence ID" value="NZ_JBEPSH010000007.1"/>
</dbReference>
<sequence>MSTFTHRLWTHWILRCLGVLTLLCMALPSSAAVSSIAIQLINPASGSALSGTQFQYQINYTCSPSVPAVPGEMSCDNMVVRVPLGAAVPNPAGWTVANWARSVTLLPPGATFSMSGTDLLITLPPTIPTNGQSSTFQLNLTPPDYVTFNNTSWSLAPSISGSNIQTATAAPVLATATASVSMSLAKRSLTGNVGVIGDEVTYRITAFCAGSDSFYGHLALQSFDLVDTLPNTVTYVSSSPAAVYNAGARTLTWTNLPARCSQPDTNHFEYDVTVRINDGVSYPGTVVANGASIVNPVQSRYQSISEGAPRTATAQHTMTVYHGAPPLGNIVGKEARGFLNATNNNSQGTPTYAGHWLAEAPQPQIWGQAEASFRINISPPPVGYSSELVDPMPCLDNYVSTSTSGTYSSKALAPTTTNLSADPLNNLCQRPAFHPIRFSLSPRFYDTANTTGLRVMYAAGWRPAAIMKDGTRVDLNMESEDSITGGRMWFAIPTAYREQVAMLHLPNHTDLRQFEMAVHGYADPLTDDNINATRTAIRINNTAYSRMHWRGAASFTQSSAMGYFTVIAPTVQVQADKFMSQFYATSTSSGKNYTPIRLWGYVNSPMPVESDVIMTDLLPEGMSLLGYPSATVPATILNTQTSAILGVVNAAIEIIPNHMGSGRELVRLTIPEGTFPAGAYRVSFQPERPPGPFTSQSQQTLNDTISFFVESPIAVGTYTNSMNIYAPDVTLSQICQPTSPSASPPQTTDALNQSGRGTSVSYCQSTATFVRSGQGAAGYTLAKQVQGDLDPAFQPAGTPGHISLPNGSARYRLTWTNTGGQTLGNVVVYDVLPNIGDTSTISGDARGSQFATTLTSLVTPLPSGVTVQYSASTNPCRPEVYATQPVGCASDWTSNPATLGGLANVRALRYSSSQSYASGQAFSLEMNVSATGVLRGQLANNNAASRASLGASPMLPAESPIGAIRGTDDGQLQIGKTVDQATARSGDTLTYTVTVRNTGPLPAIGIQVSDTLPEHTGFVSATGNGVHDAAATGGNITWTMDLAPGATASFTVVATVQGSAPAGSTLTNSVGVTNPATGPFLPPVVDQACPEPLATRSCASTQLPTAANITLSKEGPATVGAGRALSYTIALGNSGETQSGTTLTVTEKLPAGVAAQTVVPGNNVQTVSCLPALPQTGTTLTCTLTLAAPLAAGSANGAATIRINALAPLVDGALVNYASVDPTGGSTPPEPGLTCAPESSCGSVTTQVATSKLEPIPASSPLALALMGLALGWFAHYENRRRRRER</sequence>
<feature type="transmembrane region" description="Helical" evidence="1">
    <location>
        <begin position="1258"/>
        <end position="1277"/>
    </location>
</feature>
<keyword evidence="1" id="KW-0472">Membrane</keyword>
<keyword evidence="1" id="KW-0812">Transmembrane</keyword>
<evidence type="ECO:0000259" key="3">
    <source>
        <dbReference type="Pfam" id="PF01345"/>
    </source>
</evidence>
<gene>
    <name evidence="4" type="ORF">ABIE13_003871</name>
</gene>
<proteinExistence type="predicted"/>
<reference evidence="4 5" key="1">
    <citation type="submission" date="2024-06" db="EMBL/GenBank/DDBJ databases">
        <title>Sorghum-associated microbial communities from plants grown in Nebraska, USA.</title>
        <authorList>
            <person name="Schachtman D."/>
        </authorList>
    </citation>
    <scope>NUCLEOTIDE SEQUENCE [LARGE SCALE GENOMIC DNA]</scope>
    <source>
        <strain evidence="4 5">2709</strain>
    </source>
</reference>
<keyword evidence="5" id="KW-1185">Reference proteome</keyword>
<feature type="chain" id="PRO_5046161070" evidence="2">
    <location>
        <begin position="32"/>
        <end position="1286"/>
    </location>
</feature>
<evidence type="ECO:0000313" key="5">
    <source>
        <dbReference type="Proteomes" id="UP001549320"/>
    </source>
</evidence>
<protein>
    <submittedName>
        <fullName evidence="4">Repeat protein (TIGR01451 family)</fullName>
    </submittedName>
</protein>
<dbReference type="Pfam" id="PF01345">
    <property type="entry name" value="DUF11"/>
    <property type="match status" value="1"/>
</dbReference>
<dbReference type="Gene3D" id="2.60.40.740">
    <property type="match status" value="1"/>
</dbReference>
<dbReference type="InterPro" id="IPR047589">
    <property type="entry name" value="DUF11_rpt"/>
</dbReference>
<evidence type="ECO:0000256" key="2">
    <source>
        <dbReference type="SAM" id="SignalP"/>
    </source>
</evidence>
<accession>A0ABV2QCK0</accession>
<name>A0ABV2QCK0_9BURK</name>
<feature type="signal peptide" evidence="2">
    <location>
        <begin position="1"/>
        <end position="31"/>
    </location>
</feature>
<keyword evidence="1" id="KW-1133">Transmembrane helix</keyword>
<evidence type="ECO:0000313" key="4">
    <source>
        <dbReference type="EMBL" id="MET4578755.1"/>
    </source>
</evidence>
<dbReference type="NCBIfam" id="TIGR01451">
    <property type="entry name" value="B_ant_repeat"/>
    <property type="match status" value="1"/>
</dbReference>
<dbReference type="PANTHER" id="PTHR34819">
    <property type="entry name" value="LARGE CYSTEINE-RICH PERIPLASMIC PROTEIN OMCB"/>
    <property type="match status" value="1"/>
</dbReference>
<comment type="caution">
    <text evidence="4">The sequence shown here is derived from an EMBL/GenBank/DDBJ whole genome shotgun (WGS) entry which is preliminary data.</text>
</comment>
<keyword evidence="2" id="KW-0732">Signal</keyword>
<organism evidence="4 5">
    <name type="scientific">Ottowia thiooxydans</name>
    <dbReference type="NCBI Taxonomy" id="219182"/>
    <lineage>
        <taxon>Bacteria</taxon>
        <taxon>Pseudomonadati</taxon>
        <taxon>Pseudomonadota</taxon>
        <taxon>Betaproteobacteria</taxon>
        <taxon>Burkholderiales</taxon>
        <taxon>Comamonadaceae</taxon>
        <taxon>Ottowia</taxon>
    </lineage>
</organism>
<feature type="domain" description="DUF11" evidence="3">
    <location>
        <begin position="972"/>
        <end position="1074"/>
    </location>
</feature>
<dbReference type="Proteomes" id="UP001549320">
    <property type="component" value="Unassembled WGS sequence"/>
</dbReference>
<evidence type="ECO:0000256" key="1">
    <source>
        <dbReference type="SAM" id="Phobius"/>
    </source>
</evidence>
<dbReference type="InterPro" id="IPR051172">
    <property type="entry name" value="Chlamydia_OmcB"/>
</dbReference>